<evidence type="ECO:0000313" key="3">
    <source>
        <dbReference type="Proteomes" id="UP000444721"/>
    </source>
</evidence>
<feature type="region of interest" description="Disordered" evidence="1">
    <location>
        <begin position="62"/>
        <end position="81"/>
    </location>
</feature>
<gene>
    <name evidence="2" type="ORF">FDP41_013139</name>
</gene>
<evidence type="ECO:0000313" key="2">
    <source>
        <dbReference type="EMBL" id="KAF0980656.1"/>
    </source>
</evidence>
<dbReference type="VEuPathDB" id="AmoebaDB:FDP41_013139"/>
<dbReference type="Proteomes" id="UP000444721">
    <property type="component" value="Unassembled WGS sequence"/>
</dbReference>
<organism evidence="2 3">
    <name type="scientific">Naegleria fowleri</name>
    <name type="common">Brain eating amoeba</name>
    <dbReference type="NCBI Taxonomy" id="5763"/>
    <lineage>
        <taxon>Eukaryota</taxon>
        <taxon>Discoba</taxon>
        <taxon>Heterolobosea</taxon>
        <taxon>Tetramitia</taxon>
        <taxon>Eutetramitia</taxon>
        <taxon>Vahlkampfiidae</taxon>
        <taxon>Naegleria</taxon>
    </lineage>
</organism>
<sequence length="81" mass="8772">MSRTACCAPRFLARAIQQINSQGGNVGKCASTACSDVMGSVTKSDFKLMQKFAASDLYKSMNEKEECTTKQSSSTNNENHP</sequence>
<evidence type="ECO:0000256" key="1">
    <source>
        <dbReference type="SAM" id="MobiDB-lite"/>
    </source>
</evidence>
<protein>
    <submittedName>
        <fullName evidence="2">Uncharacterized protein</fullName>
    </submittedName>
</protein>
<comment type="caution">
    <text evidence="2">The sequence shown here is derived from an EMBL/GenBank/DDBJ whole genome shotgun (WGS) entry which is preliminary data.</text>
</comment>
<dbReference type="AlphaFoldDB" id="A0A6A5BZ30"/>
<dbReference type="EMBL" id="VFQX01000017">
    <property type="protein sequence ID" value="KAF0980656.1"/>
    <property type="molecule type" value="Genomic_DNA"/>
</dbReference>
<feature type="compositionally biased region" description="Polar residues" evidence="1">
    <location>
        <begin position="69"/>
        <end position="81"/>
    </location>
</feature>
<name>A0A6A5BZ30_NAEFO</name>
<reference evidence="2 3" key="1">
    <citation type="journal article" date="2019" name="Sci. Rep.">
        <title>Nanopore sequencing improves the draft genome of the human pathogenic amoeba Naegleria fowleri.</title>
        <authorList>
            <person name="Liechti N."/>
            <person name="Schurch N."/>
            <person name="Bruggmann R."/>
            <person name="Wittwer M."/>
        </authorList>
    </citation>
    <scope>NUCLEOTIDE SEQUENCE [LARGE SCALE GENOMIC DNA]</scope>
    <source>
        <strain evidence="2 3">ATCC 30894</strain>
    </source>
</reference>
<dbReference type="RefSeq" id="XP_044565369.1">
    <property type="nucleotide sequence ID" value="XM_044703736.1"/>
</dbReference>
<keyword evidence="3" id="KW-1185">Reference proteome</keyword>
<dbReference type="GeneID" id="68120354"/>
<proteinExistence type="predicted"/>
<accession>A0A6A5BZ30</accession>